<sequence length="261" mass="28852">MTSALMSSYSADEEKRKLKRRRIENQQMKREDSAGSNSTSSRELICISCCYASSRCEIQSLEEKKQSAAVRRPTSLLPFGRRTPPSPAAAPPPRDRTCFDHRDVEIPFVSNSSVLLVQADERFMLPVVDLIRRSTAAYLLKCRFPCETGRSQAPRRQQDLEFLKSKQKKIGTQLRPPPCAAATNVARATPCTLATHGGRPWAAATRKLLRGGRAGVRHARRTVLRGDAALDAAACGHAPQAMLAAAAVRESPAAMRWLFFF</sequence>
<accession>A0A2Z7B961</accession>
<dbReference type="Proteomes" id="UP000250235">
    <property type="component" value="Unassembled WGS sequence"/>
</dbReference>
<evidence type="ECO:0000313" key="3">
    <source>
        <dbReference type="Proteomes" id="UP000250235"/>
    </source>
</evidence>
<organism evidence="2 3">
    <name type="scientific">Dorcoceras hygrometricum</name>
    <dbReference type="NCBI Taxonomy" id="472368"/>
    <lineage>
        <taxon>Eukaryota</taxon>
        <taxon>Viridiplantae</taxon>
        <taxon>Streptophyta</taxon>
        <taxon>Embryophyta</taxon>
        <taxon>Tracheophyta</taxon>
        <taxon>Spermatophyta</taxon>
        <taxon>Magnoliopsida</taxon>
        <taxon>eudicotyledons</taxon>
        <taxon>Gunneridae</taxon>
        <taxon>Pentapetalae</taxon>
        <taxon>asterids</taxon>
        <taxon>lamiids</taxon>
        <taxon>Lamiales</taxon>
        <taxon>Gesneriaceae</taxon>
        <taxon>Didymocarpoideae</taxon>
        <taxon>Trichosporeae</taxon>
        <taxon>Loxocarpinae</taxon>
        <taxon>Dorcoceras</taxon>
    </lineage>
</organism>
<dbReference type="AlphaFoldDB" id="A0A2Z7B961"/>
<evidence type="ECO:0000313" key="2">
    <source>
        <dbReference type="EMBL" id="KZV30720.1"/>
    </source>
</evidence>
<feature type="compositionally biased region" description="Basic and acidic residues" evidence="1">
    <location>
        <begin position="23"/>
        <end position="33"/>
    </location>
</feature>
<name>A0A2Z7B961_9LAMI</name>
<gene>
    <name evidence="2" type="ORF">F511_39574</name>
</gene>
<feature type="region of interest" description="Disordered" evidence="1">
    <location>
        <begin position="1"/>
        <end position="40"/>
    </location>
</feature>
<protein>
    <submittedName>
        <fullName evidence="2">Uncharacterized protein</fullName>
    </submittedName>
</protein>
<feature type="region of interest" description="Disordered" evidence="1">
    <location>
        <begin position="63"/>
        <end position="94"/>
    </location>
</feature>
<reference evidence="2 3" key="1">
    <citation type="journal article" date="2015" name="Proc. Natl. Acad. Sci. U.S.A.">
        <title>The resurrection genome of Boea hygrometrica: A blueprint for survival of dehydration.</title>
        <authorList>
            <person name="Xiao L."/>
            <person name="Yang G."/>
            <person name="Zhang L."/>
            <person name="Yang X."/>
            <person name="Zhao S."/>
            <person name="Ji Z."/>
            <person name="Zhou Q."/>
            <person name="Hu M."/>
            <person name="Wang Y."/>
            <person name="Chen M."/>
            <person name="Xu Y."/>
            <person name="Jin H."/>
            <person name="Xiao X."/>
            <person name="Hu G."/>
            <person name="Bao F."/>
            <person name="Hu Y."/>
            <person name="Wan P."/>
            <person name="Li L."/>
            <person name="Deng X."/>
            <person name="Kuang T."/>
            <person name="Xiang C."/>
            <person name="Zhu J.K."/>
            <person name="Oliver M.J."/>
            <person name="He Y."/>
        </authorList>
    </citation>
    <scope>NUCLEOTIDE SEQUENCE [LARGE SCALE GENOMIC DNA]</scope>
    <source>
        <strain evidence="3">cv. XS01</strain>
    </source>
</reference>
<keyword evidence="3" id="KW-1185">Reference proteome</keyword>
<evidence type="ECO:0000256" key="1">
    <source>
        <dbReference type="SAM" id="MobiDB-lite"/>
    </source>
</evidence>
<dbReference type="EMBL" id="KV007908">
    <property type="protein sequence ID" value="KZV30720.1"/>
    <property type="molecule type" value="Genomic_DNA"/>
</dbReference>
<feature type="compositionally biased region" description="Polar residues" evidence="1">
    <location>
        <begin position="1"/>
        <end position="10"/>
    </location>
</feature>
<proteinExistence type="predicted"/>